<sequence>MPASKYSKLKNCMENAAEFREVLSSLSESSKYKVLKQKRKKGETLLMRIARDGYADTMQCIAESLSPGDFCKLLNKRDKYSFTPIHRAVGREQIATLKCVVDAVSPDDLYQLFSVCDKYGETALHAAATSDHAEIVECIVNSMPPDKLCQLLMVRAYKRHRFSCPGDTALHRATEKGHIEFVKCMLSSVPVTDLDKLLKIVGEDGNTFVHMAAVEGLPEIIKHIAHLIPSTDFVGLFISQNRSRKPVLHCAAEIQCAGQIETLKCIIDSVPPDDLSKLLSVKDRDGDTALHKAALGDRVEALTCLVDAAVRVGHLSRVAIIANKRGNTVVHQTAKLKGHTEKLRYLLNNLSTPDCLEILSLENFEDPYYTPLALAKSEKNFEAAFCIEEFLNKNEHTPQGKNVKLN</sequence>
<dbReference type="PANTHER" id="PTHR24121:SF23">
    <property type="entry name" value="NO MECHANORECEPTOR POTENTIAL C, ISOFORM H"/>
    <property type="match status" value="1"/>
</dbReference>
<organism evidence="1 2">
    <name type="scientific">Bugula neritina</name>
    <name type="common">Brown bryozoan</name>
    <name type="synonym">Sertularia neritina</name>
    <dbReference type="NCBI Taxonomy" id="10212"/>
    <lineage>
        <taxon>Eukaryota</taxon>
        <taxon>Metazoa</taxon>
        <taxon>Spiralia</taxon>
        <taxon>Lophotrochozoa</taxon>
        <taxon>Bryozoa</taxon>
        <taxon>Gymnolaemata</taxon>
        <taxon>Cheilostomatida</taxon>
        <taxon>Flustrina</taxon>
        <taxon>Buguloidea</taxon>
        <taxon>Bugulidae</taxon>
        <taxon>Bugula</taxon>
    </lineage>
</organism>
<dbReference type="AlphaFoldDB" id="A0A7J7J2V9"/>
<name>A0A7J7J2V9_BUGNE</name>
<dbReference type="SMART" id="SM00248">
    <property type="entry name" value="ANK"/>
    <property type="match status" value="8"/>
</dbReference>
<comment type="caution">
    <text evidence="1">The sequence shown here is derived from an EMBL/GenBank/DDBJ whole genome shotgun (WGS) entry which is preliminary data.</text>
</comment>
<dbReference type="InterPro" id="IPR036770">
    <property type="entry name" value="Ankyrin_rpt-contain_sf"/>
</dbReference>
<dbReference type="InterPro" id="IPR002110">
    <property type="entry name" value="Ankyrin_rpt"/>
</dbReference>
<dbReference type="Gene3D" id="1.25.40.20">
    <property type="entry name" value="Ankyrin repeat-containing domain"/>
    <property type="match status" value="3"/>
</dbReference>
<reference evidence="1" key="1">
    <citation type="submission" date="2020-06" db="EMBL/GenBank/DDBJ databases">
        <title>Draft genome of Bugula neritina, a colonial animal packing powerful symbionts and potential medicines.</title>
        <authorList>
            <person name="Rayko M."/>
        </authorList>
    </citation>
    <scope>NUCLEOTIDE SEQUENCE [LARGE SCALE GENOMIC DNA]</scope>
    <source>
        <strain evidence="1">Kwan_BN1</strain>
    </source>
</reference>
<dbReference type="EMBL" id="VXIV02003166">
    <property type="protein sequence ID" value="KAF6020499.1"/>
    <property type="molecule type" value="Genomic_DNA"/>
</dbReference>
<evidence type="ECO:0000313" key="2">
    <source>
        <dbReference type="Proteomes" id="UP000593567"/>
    </source>
</evidence>
<evidence type="ECO:0000313" key="1">
    <source>
        <dbReference type="EMBL" id="KAF6020499.1"/>
    </source>
</evidence>
<dbReference type="OrthoDB" id="20727at2759"/>
<proteinExistence type="predicted"/>
<keyword evidence="2" id="KW-1185">Reference proteome</keyword>
<protein>
    <submittedName>
        <fullName evidence="1">Uncharacterized protein</fullName>
    </submittedName>
</protein>
<dbReference type="SUPFAM" id="SSF48403">
    <property type="entry name" value="Ankyrin repeat"/>
    <property type="match status" value="1"/>
</dbReference>
<dbReference type="Proteomes" id="UP000593567">
    <property type="component" value="Unassembled WGS sequence"/>
</dbReference>
<dbReference type="Pfam" id="PF12796">
    <property type="entry name" value="Ank_2"/>
    <property type="match status" value="2"/>
</dbReference>
<accession>A0A7J7J2V9</accession>
<dbReference type="PANTHER" id="PTHR24121">
    <property type="entry name" value="NO MECHANORECEPTOR POTENTIAL C, ISOFORM D-RELATED"/>
    <property type="match status" value="1"/>
</dbReference>
<gene>
    <name evidence="1" type="ORF">EB796_021189</name>
</gene>